<protein>
    <recommendedName>
        <fullName evidence="1">BLUF domain-containing protein</fullName>
    </recommendedName>
</protein>
<evidence type="ECO:0000313" key="3">
    <source>
        <dbReference type="Proteomes" id="UP000068447"/>
    </source>
</evidence>
<gene>
    <name evidence="2" type="ORF">AT746_06730</name>
</gene>
<dbReference type="EMBL" id="CP013650">
    <property type="protein sequence ID" value="ALS97988.1"/>
    <property type="molecule type" value="Genomic_DNA"/>
</dbReference>
<proteinExistence type="predicted"/>
<evidence type="ECO:0000313" key="2">
    <source>
        <dbReference type="EMBL" id="ALS97988.1"/>
    </source>
</evidence>
<dbReference type="InterPro" id="IPR007024">
    <property type="entry name" value="BLUF_domain"/>
</dbReference>
<dbReference type="Pfam" id="PF04940">
    <property type="entry name" value="BLUF"/>
    <property type="match status" value="1"/>
</dbReference>
<dbReference type="STRING" id="1526571.AT746_06730"/>
<evidence type="ECO:0000259" key="1">
    <source>
        <dbReference type="PROSITE" id="PS50925"/>
    </source>
</evidence>
<organism evidence="2 3">
    <name type="scientific">Lacimicrobium alkaliphilum</name>
    <dbReference type="NCBI Taxonomy" id="1526571"/>
    <lineage>
        <taxon>Bacteria</taxon>
        <taxon>Pseudomonadati</taxon>
        <taxon>Pseudomonadota</taxon>
        <taxon>Gammaproteobacteria</taxon>
        <taxon>Alteromonadales</taxon>
        <taxon>Alteromonadaceae</taxon>
        <taxon>Lacimicrobium</taxon>
    </lineage>
</organism>
<dbReference type="PROSITE" id="PS50925">
    <property type="entry name" value="BLUF"/>
    <property type="match status" value="1"/>
</dbReference>
<feature type="domain" description="BLUF" evidence="1">
    <location>
        <begin position="6"/>
        <end position="97"/>
    </location>
</feature>
<dbReference type="GO" id="GO:0071949">
    <property type="term" value="F:FAD binding"/>
    <property type="evidence" value="ECO:0007669"/>
    <property type="project" value="InterPro"/>
</dbReference>
<reference evidence="2 3" key="1">
    <citation type="submission" date="2015-12" db="EMBL/GenBank/DDBJ databases">
        <title>Complete genome of Lacimicrobium alkaliphilum KCTC 32984.</title>
        <authorList>
            <person name="Kim S.-G."/>
            <person name="Lee Y.-J."/>
        </authorList>
    </citation>
    <scope>NUCLEOTIDE SEQUENCE [LARGE SCALE GENOMIC DNA]</scope>
    <source>
        <strain evidence="2 3">YelD216</strain>
    </source>
</reference>
<dbReference type="AlphaFoldDB" id="A0A0U2Z696"/>
<sequence>MTQQRLYQLIYISDATGPVTQTILDDIAIQAKIYNAGVQITGRLLATDKHFIQVLEGGKGEVEALMGKISEDKRHHNLRILSRGPVVGREFSQWSMGVKGYLDEQEQQDMIQILNMYGANHSYSEEQVEALYFLIQKA</sequence>
<dbReference type="Proteomes" id="UP000068447">
    <property type="component" value="Chromosome"/>
</dbReference>
<dbReference type="SMART" id="SM01034">
    <property type="entry name" value="BLUF"/>
    <property type="match status" value="1"/>
</dbReference>
<dbReference type="SUPFAM" id="SSF54975">
    <property type="entry name" value="Acylphosphatase/BLUF domain-like"/>
    <property type="match status" value="1"/>
</dbReference>
<dbReference type="RefSeq" id="WP_062478159.1">
    <property type="nucleotide sequence ID" value="NZ_CP013650.1"/>
</dbReference>
<keyword evidence="3" id="KW-1185">Reference proteome</keyword>
<accession>A0A0U2Z696</accession>
<dbReference type="OrthoDB" id="557705at2"/>
<dbReference type="GO" id="GO:0009882">
    <property type="term" value="F:blue light photoreceptor activity"/>
    <property type="evidence" value="ECO:0007669"/>
    <property type="project" value="InterPro"/>
</dbReference>
<dbReference type="KEGG" id="lal:AT746_06730"/>
<dbReference type="InterPro" id="IPR036046">
    <property type="entry name" value="Acylphosphatase-like_dom_sf"/>
</dbReference>
<name>A0A0U2Z696_9ALTE</name>
<dbReference type="Gene3D" id="3.30.70.100">
    <property type="match status" value="1"/>
</dbReference>